<keyword evidence="3" id="KW-0479">Metal-binding</keyword>
<dbReference type="InterPro" id="IPR032284">
    <property type="entry name" value="RecQ_Zn-bd"/>
</dbReference>
<keyword evidence="18" id="KW-1185">Reference proteome</keyword>
<comment type="catalytic activity">
    <reaction evidence="12 13">
        <text>ATP + H2O = ADP + phosphate + H(+)</text>
        <dbReference type="Rhea" id="RHEA:13065"/>
        <dbReference type="ChEBI" id="CHEBI:15377"/>
        <dbReference type="ChEBI" id="CHEBI:15378"/>
        <dbReference type="ChEBI" id="CHEBI:30616"/>
        <dbReference type="ChEBI" id="CHEBI:43474"/>
        <dbReference type="ChEBI" id="CHEBI:456216"/>
    </reaction>
</comment>
<evidence type="ECO:0000256" key="11">
    <source>
        <dbReference type="ARBA" id="ARBA00034617"/>
    </source>
</evidence>
<dbReference type="SUPFAM" id="SSF52540">
    <property type="entry name" value="P-loop containing nucleoside triphosphate hydrolases"/>
    <property type="match status" value="1"/>
</dbReference>
<dbReference type="EC" id="5.6.2.4" evidence="13"/>
<dbReference type="GO" id="GO:0046872">
    <property type="term" value="F:metal ion binding"/>
    <property type="evidence" value="ECO:0007669"/>
    <property type="project" value="UniProtKB-KW"/>
</dbReference>
<dbReference type="InterPro" id="IPR004589">
    <property type="entry name" value="DNA_helicase_ATP-dep_RecQ"/>
</dbReference>
<evidence type="ECO:0000256" key="3">
    <source>
        <dbReference type="ARBA" id="ARBA00022723"/>
    </source>
</evidence>
<feature type="domain" description="Helicase ATP-binding" evidence="15">
    <location>
        <begin position="162"/>
        <end position="337"/>
    </location>
</feature>
<comment type="subcellular location">
    <subcellularLocation>
        <location evidence="1 13">Nucleus</location>
    </subcellularLocation>
</comment>
<keyword evidence="6 13" id="KW-0347">Helicase</keyword>
<comment type="catalytic activity">
    <reaction evidence="11 13">
        <text>Couples ATP hydrolysis with the unwinding of duplex DNA by translocating in the 3'-5' direction.</text>
        <dbReference type="EC" id="5.6.2.4"/>
    </reaction>
</comment>
<dbReference type="SMART" id="SM00487">
    <property type="entry name" value="DEXDc"/>
    <property type="match status" value="1"/>
</dbReference>
<dbReference type="PROSITE" id="PS51192">
    <property type="entry name" value="HELICASE_ATP_BIND_1"/>
    <property type="match status" value="1"/>
</dbReference>
<evidence type="ECO:0000256" key="9">
    <source>
        <dbReference type="ARBA" id="ARBA00023235"/>
    </source>
</evidence>
<dbReference type="InterPro" id="IPR027417">
    <property type="entry name" value="P-loop_NTPase"/>
</dbReference>
<evidence type="ECO:0000256" key="4">
    <source>
        <dbReference type="ARBA" id="ARBA00022741"/>
    </source>
</evidence>
<dbReference type="Pfam" id="PF00271">
    <property type="entry name" value="Helicase_C"/>
    <property type="match status" value="1"/>
</dbReference>
<dbReference type="Pfam" id="PF16124">
    <property type="entry name" value="RecQ_Zn_bind"/>
    <property type="match status" value="1"/>
</dbReference>
<comment type="caution">
    <text evidence="17">The sequence shown here is derived from an EMBL/GenBank/DDBJ whole genome shotgun (WGS) entry which is preliminary data.</text>
</comment>
<dbReference type="GO" id="GO:0009378">
    <property type="term" value="F:four-way junction helicase activity"/>
    <property type="evidence" value="ECO:0007669"/>
    <property type="project" value="TreeGrafter"/>
</dbReference>
<evidence type="ECO:0000256" key="14">
    <source>
        <dbReference type="SAM" id="MobiDB-lite"/>
    </source>
</evidence>
<keyword evidence="8" id="KW-0238">DNA-binding</keyword>
<dbReference type="SMART" id="SM00490">
    <property type="entry name" value="HELICc"/>
    <property type="match status" value="1"/>
</dbReference>
<name>A0AAD4RBC7_9BILA</name>
<evidence type="ECO:0000256" key="1">
    <source>
        <dbReference type="ARBA" id="ARBA00004123"/>
    </source>
</evidence>
<dbReference type="PROSITE" id="PS51194">
    <property type="entry name" value="HELICASE_CTER"/>
    <property type="match status" value="1"/>
</dbReference>
<keyword evidence="4 13" id="KW-0547">Nucleotide-binding</keyword>
<dbReference type="CDD" id="cd17920">
    <property type="entry name" value="DEXHc_RecQ"/>
    <property type="match status" value="1"/>
</dbReference>
<dbReference type="GO" id="GO:0016787">
    <property type="term" value="F:hydrolase activity"/>
    <property type="evidence" value="ECO:0007669"/>
    <property type="project" value="UniProtKB-KW"/>
</dbReference>
<dbReference type="InterPro" id="IPR001650">
    <property type="entry name" value="Helicase_C-like"/>
</dbReference>
<evidence type="ECO:0000259" key="15">
    <source>
        <dbReference type="PROSITE" id="PS51192"/>
    </source>
</evidence>
<dbReference type="FunFam" id="3.40.50.300:FF:000444">
    <property type="entry name" value="ATP-dependent DNA helicase"/>
    <property type="match status" value="1"/>
</dbReference>
<dbReference type="InterPro" id="IPR014001">
    <property type="entry name" value="Helicase_ATP-bd"/>
</dbReference>
<keyword evidence="7 13" id="KW-0067">ATP-binding</keyword>
<dbReference type="NCBIfam" id="TIGR00614">
    <property type="entry name" value="recQ_fam"/>
    <property type="match status" value="1"/>
</dbReference>
<evidence type="ECO:0000256" key="6">
    <source>
        <dbReference type="ARBA" id="ARBA00022806"/>
    </source>
</evidence>
<dbReference type="AlphaFoldDB" id="A0AAD4RBC7"/>
<evidence type="ECO:0000256" key="13">
    <source>
        <dbReference type="RuleBase" id="RU364117"/>
    </source>
</evidence>
<evidence type="ECO:0000313" key="18">
    <source>
        <dbReference type="Proteomes" id="UP001201812"/>
    </source>
</evidence>
<gene>
    <name evidence="17" type="ORF">DdX_01649</name>
</gene>
<evidence type="ECO:0000313" key="17">
    <source>
        <dbReference type="EMBL" id="KAI1729408.1"/>
    </source>
</evidence>
<dbReference type="InterPro" id="IPR011545">
    <property type="entry name" value="DEAD/DEAH_box_helicase_dom"/>
</dbReference>
<sequence length="788" mass="90502">MGKKPGGTTLQQQSKGKQMNLQSWIMPKAQPSSSKSIPENASKNGVINKNDKIENDVFSNLDEVEEQKPGSSIELMKTKIKQVKSTESKVSPIEMRPTTSTAPIFNRAKEKKATKAFESPSTSIQKISAVDTPSRDQKRNRILQEIFHHPKFRTRKQAEAIDAIIKKTHDVFVSFPTGSGKSLCYQLPALYHPGITIIFSPLLALIQDQVSALQALNINCAALNSTINAEEKRIIKLELSQKEPKLRILFLTPETAGMDANMQEIIKSLHDRKLINYFVVDEAHCVSQWGHDFRPHYLRLAKMRDLAPEATWVALTATANEKVEQEIIEVLKFKKVKRFKLSTYRSNLFYDVMIRESLPDDFKSHMVQFVKKVLSKPKQNKAESDVTSTSKSLKWWHGSGIVYCRTKNDCECMAKILCGQKVEAQPYHAGMNNKLRKEVQDKWMNGDVPVVVATVAFGMGVDKSDVRFVIHWICPQNLSAYYQESGRAGRDNDRSYCRIYHSRDDSGLLNFFARRETAFIEKKYKDAPKAVLHQMKSKIQQDLDKMLDYVQGQAANPKCRHKTIASYFDQTIEPCNKNCDCCKDPVKVTKMLKKLDEVVYRKANKRKFEAADGDYELYEGGKNGYVKASDFARHEEDDGDRAENVEKQDRLQMRSIVQNELEKRRRSRTDPAPSSSYQFVVPSAKQLMKNREQYPYLEYPDLGNKNFQVTIQTREEYRIKVFETLKANFKAKCIYEGDERIHHRAGQLEGKHYISSKVIIAYKQKIATMIRNINQKTSKQEMYEESED</sequence>
<dbReference type="GO" id="GO:0000724">
    <property type="term" value="P:double-strand break repair via homologous recombination"/>
    <property type="evidence" value="ECO:0007669"/>
    <property type="project" value="TreeGrafter"/>
</dbReference>
<keyword evidence="5 13" id="KW-0378">Hydrolase</keyword>
<dbReference type="PANTHER" id="PTHR13710:SF152">
    <property type="entry name" value="ATP-DEPENDENT DNA HELICASE Q5"/>
    <property type="match status" value="1"/>
</dbReference>
<dbReference type="GO" id="GO:0005524">
    <property type="term" value="F:ATP binding"/>
    <property type="evidence" value="ECO:0007669"/>
    <property type="project" value="UniProtKB-KW"/>
</dbReference>
<feature type="domain" description="Helicase C-terminal" evidence="16">
    <location>
        <begin position="388"/>
        <end position="532"/>
    </location>
</feature>
<evidence type="ECO:0000256" key="10">
    <source>
        <dbReference type="ARBA" id="ARBA00023242"/>
    </source>
</evidence>
<dbReference type="EMBL" id="JAKKPZ010000001">
    <property type="protein sequence ID" value="KAI1729408.1"/>
    <property type="molecule type" value="Genomic_DNA"/>
</dbReference>
<dbReference type="GO" id="GO:0043138">
    <property type="term" value="F:3'-5' DNA helicase activity"/>
    <property type="evidence" value="ECO:0007669"/>
    <property type="project" value="UniProtKB-EC"/>
</dbReference>
<evidence type="ECO:0000256" key="8">
    <source>
        <dbReference type="ARBA" id="ARBA00023125"/>
    </source>
</evidence>
<dbReference type="GO" id="GO:0005694">
    <property type="term" value="C:chromosome"/>
    <property type="evidence" value="ECO:0007669"/>
    <property type="project" value="TreeGrafter"/>
</dbReference>
<evidence type="ECO:0000256" key="5">
    <source>
        <dbReference type="ARBA" id="ARBA00022801"/>
    </source>
</evidence>
<feature type="compositionally biased region" description="Polar residues" evidence="14">
    <location>
        <begin position="8"/>
        <end position="23"/>
    </location>
</feature>
<comment type="similarity">
    <text evidence="2 13">Belongs to the helicase family. RecQ subfamily.</text>
</comment>
<evidence type="ECO:0000256" key="12">
    <source>
        <dbReference type="ARBA" id="ARBA00049360"/>
    </source>
</evidence>
<keyword evidence="10 13" id="KW-0539">Nucleus</keyword>
<dbReference type="GO" id="GO:0003677">
    <property type="term" value="F:DNA binding"/>
    <property type="evidence" value="ECO:0007669"/>
    <property type="project" value="UniProtKB-KW"/>
</dbReference>
<dbReference type="Pfam" id="PF00270">
    <property type="entry name" value="DEAD"/>
    <property type="match status" value="1"/>
</dbReference>
<keyword evidence="9" id="KW-0413">Isomerase</keyword>
<dbReference type="GO" id="GO:0005634">
    <property type="term" value="C:nucleus"/>
    <property type="evidence" value="ECO:0007669"/>
    <property type="project" value="UniProtKB-SubCell"/>
</dbReference>
<dbReference type="Proteomes" id="UP001201812">
    <property type="component" value="Unassembled WGS sequence"/>
</dbReference>
<dbReference type="Gene3D" id="3.40.50.300">
    <property type="entry name" value="P-loop containing nucleotide triphosphate hydrolases"/>
    <property type="match status" value="2"/>
</dbReference>
<organism evidence="17 18">
    <name type="scientific">Ditylenchus destructor</name>
    <dbReference type="NCBI Taxonomy" id="166010"/>
    <lineage>
        <taxon>Eukaryota</taxon>
        <taxon>Metazoa</taxon>
        <taxon>Ecdysozoa</taxon>
        <taxon>Nematoda</taxon>
        <taxon>Chromadorea</taxon>
        <taxon>Rhabditida</taxon>
        <taxon>Tylenchina</taxon>
        <taxon>Tylenchomorpha</taxon>
        <taxon>Sphaerularioidea</taxon>
        <taxon>Anguinidae</taxon>
        <taxon>Anguininae</taxon>
        <taxon>Ditylenchus</taxon>
    </lineage>
</organism>
<protein>
    <recommendedName>
        <fullName evidence="13">ATP-dependent DNA helicase</fullName>
        <ecNumber evidence="13">5.6.2.4</ecNumber>
    </recommendedName>
</protein>
<reference evidence="17" key="1">
    <citation type="submission" date="2022-01" db="EMBL/GenBank/DDBJ databases">
        <title>Genome Sequence Resource for Two Populations of Ditylenchus destructor, the Migratory Endoparasitic Phytonematode.</title>
        <authorList>
            <person name="Zhang H."/>
            <person name="Lin R."/>
            <person name="Xie B."/>
        </authorList>
    </citation>
    <scope>NUCLEOTIDE SEQUENCE</scope>
    <source>
        <strain evidence="17">BazhouSP</strain>
    </source>
</reference>
<feature type="compositionally biased region" description="Polar residues" evidence="14">
    <location>
        <begin position="30"/>
        <end position="47"/>
    </location>
</feature>
<feature type="region of interest" description="Disordered" evidence="14">
    <location>
        <begin position="1"/>
        <end position="54"/>
    </location>
</feature>
<evidence type="ECO:0000259" key="16">
    <source>
        <dbReference type="PROSITE" id="PS51194"/>
    </source>
</evidence>
<evidence type="ECO:0000256" key="7">
    <source>
        <dbReference type="ARBA" id="ARBA00022840"/>
    </source>
</evidence>
<accession>A0AAD4RBC7</accession>
<evidence type="ECO:0000256" key="2">
    <source>
        <dbReference type="ARBA" id="ARBA00005446"/>
    </source>
</evidence>
<dbReference type="PANTHER" id="PTHR13710">
    <property type="entry name" value="DNA HELICASE RECQ FAMILY MEMBER"/>
    <property type="match status" value="1"/>
</dbReference>
<dbReference type="GO" id="GO:0005737">
    <property type="term" value="C:cytoplasm"/>
    <property type="evidence" value="ECO:0007669"/>
    <property type="project" value="TreeGrafter"/>
</dbReference>
<proteinExistence type="inferred from homology"/>